<feature type="transmembrane region" description="Helical" evidence="1">
    <location>
        <begin position="39"/>
        <end position="57"/>
    </location>
</feature>
<reference evidence="2 3" key="1">
    <citation type="submission" date="2022-04" db="EMBL/GenBank/DDBJ databases">
        <title>Hymenobacter sp. isolated from the air.</title>
        <authorList>
            <person name="Won M."/>
            <person name="Lee C.-M."/>
            <person name="Woen H.-Y."/>
            <person name="Kwon S.-W."/>
        </authorList>
    </citation>
    <scope>NUCLEOTIDE SEQUENCE [LARGE SCALE GENOMIC DNA]</scope>
    <source>
        <strain evidence="3">5116 S-27</strain>
    </source>
</reference>
<evidence type="ECO:0000256" key="1">
    <source>
        <dbReference type="SAM" id="Phobius"/>
    </source>
</evidence>
<feature type="transmembrane region" description="Helical" evidence="1">
    <location>
        <begin position="225"/>
        <end position="245"/>
    </location>
</feature>
<dbReference type="EMBL" id="CP095049">
    <property type="protein sequence ID" value="UOQ52547.1"/>
    <property type="molecule type" value="Genomic_DNA"/>
</dbReference>
<proteinExistence type="predicted"/>
<feature type="transmembrane region" description="Helical" evidence="1">
    <location>
        <begin position="103"/>
        <end position="123"/>
    </location>
</feature>
<protein>
    <recommendedName>
        <fullName evidence="4">DUF2306 domain-containing protein</fullName>
    </recommendedName>
</protein>
<evidence type="ECO:0008006" key="4">
    <source>
        <dbReference type="Google" id="ProtNLM"/>
    </source>
</evidence>
<feature type="transmembrane region" description="Helical" evidence="1">
    <location>
        <begin position="175"/>
        <end position="195"/>
    </location>
</feature>
<evidence type="ECO:0000313" key="3">
    <source>
        <dbReference type="Proteomes" id="UP000831785"/>
    </source>
</evidence>
<evidence type="ECO:0000313" key="2">
    <source>
        <dbReference type="EMBL" id="UOQ52547.1"/>
    </source>
</evidence>
<dbReference type="RefSeq" id="WP_244716638.1">
    <property type="nucleotide sequence ID" value="NZ_CP095049.1"/>
</dbReference>
<keyword evidence="3" id="KW-1185">Reference proteome</keyword>
<sequence>MKMLTLSAQLSPATTSPESMGPVRQWLTVLHRSNPVLSGAGWLHVPLVVLALVLLPFDERVVLGLNVWLKPLKFALSDIIYLWTLGWLLADLPAGAQRAVRRISWGVAISILVEIVVIFLQAARGTTSHFNVASPLDGLLFSLMGIFIMLNTGLLLWALVLTLRYRPFGPTAYVWGMRLGLGLFLVGSAVGGAMIHHLGHTVGGTDGGPGLPGLGWSTRHGDLRAAHFLGLHALQALPLFGWLLARYFPQLQNRGQLLGMLGFSLLYTAAIVWLYLHALQGLPFWKLS</sequence>
<keyword evidence="1" id="KW-0472">Membrane</keyword>
<name>A0ABY4F950_9BACT</name>
<feature type="transmembrane region" description="Helical" evidence="1">
    <location>
        <begin position="257"/>
        <end position="276"/>
    </location>
</feature>
<keyword evidence="1" id="KW-1133">Transmembrane helix</keyword>
<dbReference type="Proteomes" id="UP000831785">
    <property type="component" value="Chromosome"/>
</dbReference>
<organism evidence="2 3">
    <name type="scientific">Hymenobacter cellulosivorans</name>
    <dbReference type="NCBI Taxonomy" id="2932249"/>
    <lineage>
        <taxon>Bacteria</taxon>
        <taxon>Pseudomonadati</taxon>
        <taxon>Bacteroidota</taxon>
        <taxon>Cytophagia</taxon>
        <taxon>Cytophagales</taxon>
        <taxon>Hymenobacteraceae</taxon>
        <taxon>Hymenobacter</taxon>
    </lineage>
</organism>
<accession>A0ABY4F950</accession>
<feature type="transmembrane region" description="Helical" evidence="1">
    <location>
        <begin position="143"/>
        <end position="163"/>
    </location>
</feature>
<keyword evidence="1" id="KW-0812">Transmembrane</keyword>
<gene>
    <name evidence="2" type="ORF">MUN80_22695</name>
</gene>